<keyword evidence="1" id="KW-0472">Membrane</keyword>
<evidence type="ECO:0000256" key="1">
    <source>
        <dbReference type="SAM" id="Phobius"/>
    </source>
</evidence>
<name>A0A4Y9KYQ8_9BRAD</name>
<proteinExistence type="predicted"/>
<dbReference type="AlphaFoldDB" id="A0A4Y9KYQ8"/>
<sequence>MNGIKQGLLVAAAAAALIIVAFGTYFLFAHPSLISVVTFFSVVPVFLIVGLGFFRIARNRN</sequence>
<evidence type="ECO:0000313" key="2">
    <source>
        <dbReference type="EMBL" id="TFV35629.1"/>
    </source>
</evidence>
<feature type="transmembrane region" description="Helical" evidence="1">
    <location>
        <begin position="7"/>
        <end position="28"/>
    </location>
</feature>
<accession>A0A4Y9KYQ8</accession>
<gene>
    <name evidence="2" type="ORF">E4K65_46475</name>
</gene>
<organism evidence="2 3">
    <name type="scientific">Bradyrhizobium niftali</name>
    <dbReference type="NCBI Taxonomy" id="2560055"/>
    <lineage>
        <taxon>Bacteria</taxon>
        <taxon>Pseudomonadati</taxon>
        <taxon>Pseudomonadota</taxon>
        <taxon>Alphaproteobacteria</taxon>
        <taxon>Hyphomicrobiales</taxon>
        <taxon>Nitrobacteraceae</taxon>
        <taxon>Bradyrhizobium</taxon>
    </lineage>
</organism>
<keyword evidence="1" id="KW-0812">Transmembrane</keyword>
<dbReference type="RefSeq" id="WP_135179736.1">
    <property type="nucleotide sequence ID" value="NZ_SPQT01000098.1"/>
</dbReference>
<reference evidence="2 3" key="1">
    <citation type="submission" date="2019-03" db="EMBL/GenBank/DDBJ databases">
        <title>Bradyrhizobium diversity isolated from nodules of Chamaecrista fasciculata.</title>
        <authorList>
            <person name="Klepa M.S."/>
            <person name="Urquiaga M.O."/>
            <person name="Hungria M."/>
            <person name="Delamuta J.R."/>
        </authorList>
    </citation>
    <scope>NUCLEOTIDE SEQUENCE [LARGE SCALE GENOMIC DNA]</scope>
    <source>
        <strain evidence="2 3">CNPSo 3448</strain>
    </source>
</reference>
<evidence type="ECO:0000313" key="3">
    <source>
        <dbReference type="Proteomes" id="UP000297966"/>
    </source>
</evidence>
<comment type="caution">
    <text evidence="2">The sequence shown here is derived from an EMBL/GenBank/DDBJ whole genome shotgun (WGS) entry which is preliminary data.</text>
</comment>
<dbReference type="EMBL" id="SPQT01000098">
    <property type="protein sequence ID" value="TFV35629.1"/>
    <property type="molecule type" value="Genomic_DNA"/>
</dbReference>
<keyword evidence="1" id="KW-1133">Transmembrane helix</keyword>
<protein>
    <submittedName>
        <fullName evidence="2">Uncharacterized protein</fullName>
    </submittedName>
</protein>
<dbReference type="Proteomes" id="UP000297966">
    <property type="component" value="Unassembled WGS sequence"/>
</dbReference>
<feature type="transmembrane region" description="Helical" evidence="1">
    <location>
        <begin position="34"/>
        <end position="54"/>
    </location>
</feature>
<keyword evidence="3" id="KW-1185">Reference proteome</keyword>